<dbReference type="GO" id="GO:0004527">
    <property type="term" value="F:exonuclease activity"/>
    <property type="evidence" value="ECO:0007669"/>
    <property type="project" value="UniProtKB-KW"/>
</dbReference>
<dbReference type="RefSeq" id="WP_185194128.1">
    <property type="nucleotide sequence ID" value="NZ_JACKXD010000007.1"/>
</dbReference>
<dbReference type="AlphaFoldDB" id="A0A7J9SNE9"/>
<dbReference type="EC" id="5.6.2.4" evidence="13"/>
<keyword evidence="3 15" id="KW-0547">Nucleotide-binding</keyword>
<evidence type="ECO:0000313" key="18">
    <source>
        <dbReference type="EMBL" id="MBB6647749.1"/>
    </source>
</evidence>
<sequence>MDDLPLNESEFVRRLEEANQERFDDPDWSFNDPQQRAILHDEGPLHVTAGPGSGKTEVLVSRTLKLLLVDSVPPGSILLTTFTEKAAQSLEERIVDRLDAIGFGDAVDANEIRVGTLHSLCNDIMQEYRYQDYANVELLDEDGQQLFMYRHCDFVDYISGSDLNGQWDTVPEAIDARDEDWRFFEELHGWQVHDQHGPNKWQATEITSKLFNRVSQYRASTNRLRRHKDRPWRACAEGLEKYRETLREQQRCDFARLLERFIEFIDTEAGQRFIHGESGRERPALQHVLVDEYQDTNPLQQELYFQVLEEMNRPNITVVGDDDQALYRFRGGTVECLIQFPKRLRERFGTFVESVQLRTNYRSTKDIISWCNRYIDNHPAMQVDGARAPGKQPMEVGRDGTENIESVRAILEGNSDAEPAAIAAELVDRMHDTGYIDDYSQVAYLFKSTKETDRWAGQFVTALRERGIPVHNPRNKAFLDQPEVEFALGAIIRALDPELDALQKRGIQGRVTGQIQDWYDGFDEYVDQHDATALDRYVDQIGTELRATEDESLGLNLLDLFYRILSFDPFLTWVESDDAPARGRRLGQLSKLFDAFASVSGRSTLTASSWANSVSTKFLADFYYLFCGYLHATDFDEPQDPHDQLPSGFVQVMTVHQAKGLEFPVVFTSDLDSEPWTFGGTYWIEEELAPYADISPLGGEDERSVRDEIRRFYVAYSRAQEDLLLLDQADTPTQLTLGYDDGTALTTDWFDGSRRINTPDDFLDHTTGSVGELHDVDLKRRYSITGDVLAYRRCKRQYGYYTDLDFAPNHVTQLFFGRVVHETLDRAHRHYAGELDGSTEGTMPTDDDIERYFREVAEALKTRNIYPMSEDAEQTALQYIQRFNRREGDRLYPRVIDTERRLQSNREEFVLEGVVDVLVGDDDGREIWDYKAGRRPDSGHELTDYSAQLKTYAELYRYARGSYPDRGVIYFLGEETRTDAMFELTFDDDTVQDSLADFERTVQQIQTDREAGNWFDITPADAPSEGTCAECDIRWSCPARPEYSLED</sequence>
<dbReference type="InterPro" id="IPR014017">
    <property type="entry name" value="DNA_helicase_UvrD-like_C"/>
</dbReference>
<dbReference type="PANTHER" id="PTHR11070:SF2">
    <property type="entry name" value="ATP-DEPENDENT DNA HELICASE SRS2"/>
    <property type="match status" value="1"/>
</dbReference>
<keyword evidence="19" id="KW-1185">Reference proteome</keyword>
<comment type="catalytic activity">
    <reaction evidence="14">
        <text>ATP + H2O = ADP + phosphate + H(+)</text>
        <dbReference type="Rhea" id="RHEA:13065"/>
        <dbReference type="ChEBI" id="CHEBI:15377"/>
        <dbReference type="ChEBI" id="CHEBI:15378"/>
        <dbReference type="ChEBI" id="CHEBI:30616"/>
        <dbReference type="ChEBI" id="CHEBI:43474"/>
        <dbReference type="ChEBI" id="CHEBI:456216"/>
        <dbReference type="EC" id="5.6.2.4"/>
    </reaction>
</comment>
<evidence type="ECO:0000256" key="14">
    <source>
        <dbReference type="ARBA" id="ARBA00048988"/>
    </source>
</evidence>
<gene>
    <name evidence="18" type="ORF">H5V44_15905</name>
</gene>
<dbReference type="Pfam" id="PF00580">
    <property type="entry name" value="UvrD-helicase"/>
    <property type="match status" value="1"/>
</dbReference>
<evidence type="ECO:0000256" key="9">
    <source>
        <dbReference type="ARBA" id="ARBA00023125"/>
    </source>
</evidence>
<proteinExistence type="inferred from homology"/>
<feature type="domain" description="UvrD-like helicase C-terminal" evidence="17">
    <location>
        <begin position="365"/>
        <end position="660"/>
    </location>
</feature>
<keyword evidence="8 15" id="KW-0067">ATP-binding</keyword>
<accession>A0A7J9SNE9</accession>
<evidence type="ECO:0000256" key="6">
    <source>
        <dbReference type="ARBA" id="ARBA00022806"/>
    </source>
</evidence>
<dbReference type="GO" id="GO:0043138">
    <property type="term" value="F:3'-5' DNA helicase activity"/>
    <property type="evidence" value="ECO:0007669"/>
    <property type="project" value="UniProtKB-EC"/>
</dbReference>
<evidence type="ECO:0000256" key="3">
    <source>
        <dbReference type="ARBA" id="ARBA00022741"/>
    </source>
</evidence>
<keyword evidence="2" id="KW-0540">Nuclease</keyword>
<keyword evidence="10" id="KW-0234">DNA repair</keyword>
<evidence type="ECO:0000256" key="5">
    <source>
        <dbReference type="ARBA" id="ARBA00022801"/>
    </source>
</evidence>
<dbReference type="InterPro" id="IPR038726">
    <property type="entry name" value="PDDEXK_AddAB-type"/>
</dbReference>
<dbReference type="InterPro" id="IPR000212">
    <property type="entry name" value="DNA_helicase_UvrD/REP"/>
</dbReference>
<dbReference type="Pfam" id="PF13361">
    <property type="entry name" value="UvrD_C"/>
    <property type="match status" value="1"/>
</dbReference>
<evidence type="ECO:0000256" key="11">
    <source>
        <dbReference type="ARBA" id="ARBA00023235"/>
    </source>
</evidence>
<comment type="catalytic activity">
    <reaction evidence="12">
        <text>Couples ATP hydrolysis with the unwinding of duplex DNA by translocating in the 3'-5' direction.</text>
        <dbReference type="EC" id="5.6.2.4"/>
    </reaction>
</comment>
<organism evidence="18 19">
    <name type="scientific">Halobellus ruber</name>
    <dbReference type="NCBI Taxonomy" id="2761102"/>
    <lineage>
        <taxon>Archaea</taxon>
        <taxon>Methanobacteriati</taxon>
        <taxon>Methanobacteriota</taxon>
        <taxon>Stenosarchaea group</taxon>
        <taxon>Halobacteria</taxon>
        <taxon>Halobacteriales</taxon>
        <taxon>Haloferacaceae</taxon>
        <taxon>Halobellus</taxon>
    </lineage>
</organism>
<evidence type="ECO:0000256" key="15">
    <source>
        <dbReference type="PROSITE-ProRule" id="PRU00560"/>
    </source>
</evidence>
<dbReference type="InterPro" id="IPR027417">
    <property type="entry name" value="P-loop_NTPase"/>
</dbReference>
<dbReference type="GO" id="GO:0000725">
    <property type="term" value="P:recombinational repair"/>
    <property type="evidence" value="ECO:0007669"/>
    <property type="project" value="TreeGrafter"/>
</dbReference>
<keyword evidence="9" id="KW-0238">DNA-binding</keyword>
<evidence type="ECO:0000313" key="19">
    <source>
        <dbReference type="Proteomes" id="UP000546257"/>
    </source>
</evidence>
<dbReference type="GO" id="GO:0005524">
    <property type="term" value="F:ATP binding"/>
    <property type="evidence" value="ECO:0007669"/>
    <property type="project" value="UniProtKB-UniRule"/>
</dbReference>
<dbReference type="InterPro" id="IPR011604">
    <property type="entry name" value="PDDEXK-like_dom_sf"/>
</dbReference>
<keyword evidence="11" id="KW-0413">Isomerase</keyword>
<dbReference type="InterPro" id="IPR014016">
    <property type="entry name" value="UvrD-like_ATP-bd"/>
</dbReference>
<dbReference type="PROSITE" id="PS51198">
    <property type="entry name" value="UVRD_HELICASE_ATP_BIND"/>
    <property type="match status" value="1"/>
</dbReference>
<dbReference type="PANTHER" id="PTHR11070">
    <property type="entry name" value="UVRD / RECB / PCRA DNA HELICASE FAMILY MEMBER"/>
    <property type="match status" value="1"/>
</dbReference>
<dbReference type="InterPro" id="IPR013986">
    <property type="entry name" value="DExx_box_DNA_helicase_dom_sf"/>
</dbReference>
<dbReference type="Pfam" id="PF12705">
    <property type="entry name" value="PDDEXK_1"/>
    <property type="match status" value="1"/>
</dbReference>
<dbReference type="Gene3D" id="3.90.320.10">
    <property type="match status" value="1"/>
</dbReference>
<feature type="domain" description="UvrD-like helicase ATP-binding" evidence="16">
    <location>
        <begin position="28"/>
        <end position="364"/>
    </location>
</feature>
<dbReference type="GO" id="GO:0003677">
    <property type="term" value="F:DNA binding"/>
    <property type="evidence" value="ECO:0007669"/>
    <property type="project" value="UniProtKB-KW"/>
</dbReference>
<dbReference type="PROSITE" id="PS51217">
    <property type="entry name" value="UVRD_HELICASE_CTER"/>
    <property type="match status" value="1"/>
</dbReference>
<evidence type="ECO:0000259" key="17">
    <source>
        <dbReference type="PROSITE" id="PS51217"/>
    </source>
</evidence>
<evidence type="ECO:0000256" key="13">
    <source>
        <dbReference type="ARBA" id="ARBA00034808"/>
    </source>
</evidence>
<comment type="caution">
    <text evidence="18">The sequence shown here is derived from an EMBL/GenBank/DDBJ whole genome shotgun (WGS) entry which is preliminary data.</text>
</comment>
<evidence type="ECO:0000256" key="12">
    <source>
        <dbReference type="ARBA" id="ARBA00034617"/>
    </source>
</evidence>
<keyword evidence="5 15" id="KW-0378">Hydrolase</keyword>
<keyword evidence="6 15" id="KW-0347">Helicase</keyword>
<evidence type="ECO:0000256" key="10">
    <source>
        <dbReference type="ARBA" id="ARBA00023204"/>
    </source>
</evidence>
<keyword evidence="7" id="KW-0269">Exonuclease</keyword>
<dbReference type="Proteomes" id="UP000546257">
    <property type="component" value="Unassembled WGS sequence"/>
</dbReference>
<dbReference type="SUPFAM" id="SSF52540">
    <property type="entry name" value="P-loop containing nucleoside triphosphate hydrolases"/>
    <property type="match status" value="1"/>
</dbReference>
<evidence type="ECO:0000256" key="7">
    <source>
        <dbReference type="ARBA" id="ARBA00022839"/>
    </source>
</evidence>
<evidence type="ECO:0000256" key="2">
    <source>
        <dbReference type="ARBA" id="ARBA00022722"/>
    </source>
</evidence>
<dbReference type="Gene3D" id="3.40.50.300">
    <property type="entry name" value="P-loop containing nucleotide triphosphate hydrolases"/>
    <property type="match status" value="3"/>
</dbReference>
<name>A0A7J9SNE9_9EURY</name>
<evidence type="ECO:0000259" key="16">
    <source>
        <dbReference type="PROSITE" id="PS51198"/>
    </source>
</evidence>
<dbReference type="EMBL" id="JACKXD010000007">
    <property type="protein sequence ID" value="MBB6647749.1"/>
    <property type="molecule type" value="Genomic_DNA"/>
</dbReference>
<feature type="binding site" evidence="15">
    <location>
        <begin position="49"/>
        <end position="56"/>
    </location>
    <ligand>
        <name>ATP</name>
        <dbReference type="ChEBI" id="CHEBI:30616"/>
    </ligand>
</feature>
<evidence type="ECO:0000256" key="4">
    <source>
        <dbReference type="ARBA" id="ARBA00022763"/>
    </source>
</evidence>
<protein>
    <recommendedName>
        <fullName evidence="13">DNA 3'-5' helicase</fullName>
        <ecNumber evidence="13">5.6.2.4</ecNumber>
    </recommendedName>
</protein>
<comment type="similarity">
    <text evidence="1">Belongs to the helicase family. UvrD subfamily.</text>
</comment>
<keyword evidence="4" id="KW-0227">DNA damage</keyword>
<reference evidence="18 19" key="1">
    <citation type="submission" date="2020-08" db="EMBL/GenBank/DDBJ databases">
        <authorList>
            <person name="Seo M.-J."/>
        </authorList>
    </citation>
    <scope>NUCLEOTIDE SEQUENCE [LARGE SCALE GENOMIC DNA]</scope>
    <source>
        <strain evidence="18 19">MBLA0160</strain>
    </source>
</reference>
<dbReference type="Gene3D" id="1.10.10.160">
    <property type="match status" value="1"/>
</dbReference>
<evidence type="ECO:0000256" key="1">
    <source>
        <dbReference type="ARBA" id="ARBA00009922"/>
    </source>
</evidence>
<evidence type="ECO:0000256" key="8">
    <source>
        <dbReference type="ARBA" id="ARBA00022840"/>
    </source>
</evidence>
<dbReference type="CDD" id="cd17932">
    <property type="entry name" value="DEXQc_UvrD"/>
    <property type="match status" value="1"/>
</dbReference>